<protein>
    <submittedName>
        <fullName evidence="1">Uncharacterized protein</fullName>
    </submittedName>
</protein>
<sequence>MLTVGSVFEVVEIGLMVDAIVSSVLFEEEDTELVELAIAQS</sequence>
<evidence type="ECO:0000313" key="1">
    <source>
        <dbReference type="EMBL" id="MFB2895108.1"/>
    </source>
</evidence>
<dbReference type="RefSeq" id="WP_413264746.1">
    <property type="nucleotide sequence ID" value="NZ_JBHFNR010000145.1"/>
</dbReference>
<accession>A0ABV4XTP5</accession>
<name>A0ABV4XTP5_9CYAN</name>
<gene>
    <name evidence="1" type="ORF">ACE1CI_19550</name>
</gene>
<comment type="caution">
    <text evidence="1">The sequence shown here is derived from an EMBL/GenBank/DDBJ whole genome shotgun (WGS) entry which is preliminary data.</text>
</comment>
<keyword evidence="2" id="KW-1185">Reference proteome</keyword>
<organism evidence="1 2">
    <name type="scientific">Floridaenema flaviceps BLCC-F50</name>
    <dbReference type="NCBI Taxonomy" id="3153642"/>
    <lineage>
        <taxon>Bacteria</taxon>
        <taxon>Bacillati</taxon>
        <taxon>Cyanobacteriota</taxon>
        <taxon>Cyanophyceae</taxon>
        <taxon>Oscillatoriophycideae</taxon>
        <taxon>Aerosakkonematales</taxon>
        <taxon>Aerosakkonemataceae</taxon>
        <taxon>Floridanema</taxon>
        <taxon>Floridanema flaviceps</taxon>
    </lineage>
</organism>
<dbReference type="EMBL" id="JBHFNR010000145">
    <property type="protein sequence ID" value="MFB2895108.1"/>
    <property type="molecule type" value="Genomic_DNA"/>
</dbReference>
<evidence type="ECO:0000313" key="2">
    <source>
        <dbReference type="Proteomes" id="UP001576784"/>
    </source>
</evidence>
<dbReference type="Proteomes" id="UP001576784">
    <property type="component" value="Unassembled WGS sequence"/>
</dbReference>
<reference evidence="1 2" key="1">
    <citation type="submission" date="2024-09" db="EMBL/GenBank/DDBJ databases">
        <title>Floridaenema gen nov. (Aerosakkonemataceae, Aerosakkonematales ord. nov., Cyanobacteria) from benthic tropical and subtropical fresh waters, with the description of four new species.</title>
        <authorList>
            <person name="Moretto J.A."/>
            <person name="Berthold D.E."/>
            <person name="Lefler F.W."/>
            <person name="Huang I.-S."/>
            <person name="Laughinghouse H. IV."/>
        </authorList>
    </citation>
    <scope>NUCLEOTIDE SEQUENCE [LARGE SCALE GENOMIC DNA]</scope>
    <source>
        <strain evidence="1 2">BLCC-F50</strain>
    </source>
</reference>
<proteinExistence type="predicted"/>